<keyword evidence="8" id="KW-0812">Transmembrane</keyword>
<protein>
    <submittedName>
        <fullName evidence="9">Uncharacterized protein</fullName>
    </submittedName>
</protein>
<dbReference type="Pfam" id="PF02935">
    <property type="entry name" value="COX7C"/>
    <property type="match status" value="1"/>
</dbReference>
<accession>A0AAW1RDG3</accession>
<comment type="similarity">
    <text evidence="3">Belongs to the cytochrome c oxidase VIIc family.</text>
</comment>
<keyword evidence="10" id="KW-1185">Reference proteome</keyword>
<reference evidence="9 10" key="1">
    <citation type="journal article" date="2024" name="Nat. Commun.">
        <title>Phylogenomics reveals the evolutionary origins of lichenization in chlorophyte algae.</title>
        <authorList>
            <person name="Puginier C."/>
            <person name="Libourel C."/>
            <person name="Otte J."/>
            <person name="Skaloud P."/>
            <person name="Haon M."/>
            <person name="Grisel S."/>
            <person name="Petersen M."/>
            <person name="Berrin J.G."/>
            <person name="Delaux P.M."/>
            <person name="Dal Grande F."/>
            <person name="Keller J."/>
        </authorList>
    </citation>
    <scope>NUCLEOTIDE SEQUENCE [LARGE SCALE GENOMIC DNA]</scope>
    <source>
        <strain evidence="9 10">SAG 2145</strain>
    </source>
</reference>
<dbReference type="Gene3D" id="4.10.49.10">
    <property type="entry name" value="Cytochrome c oxidase subunit VIIc"/>
    <property type="match status" value="1"/>
</dbReference>
<name>A0AAW1RDG3_9CHLO</name>
<feature type="transmembrane region" description="Helical" evidence="8">
    <location>
        <begin position="57"/>
        <end position="78"/>
    </location>
</feature>
<gene>
    <name evidence="9" type="ORF">WJX74_004749</name>
</gene>
<feature type="compositionally biased region" description="Low complexity" evidence="7">
    <location>
        <begin position="1"/>
        <end position="15"/>
    </location>
</feature>
<evidence type="ECO:0000256" key="8">
    <source>
        <dbReference type="SAM" id="Phobius"/>
    </source>
</evidence>
<feature type="region of interest" description="Disordered" evidence="7">
    <location>
        <begin position="1"/>
        <end position="34"/>
    </location>
</feature>
<feature type="compositionally biased region" description="Polar residues" evidence="7">
    <location>
        <begin position="21"/>
        <end position="32"/>
    </location>
</feature>
<evidence type="ECO:0000256" key="1">
    <source>
        <dbReference type="ARBA" id="ARBA00004434"/>
    </source>
</evidence>
<comment type="subcellular location">
    <subcellularLocation>
        <location evidence="1">Mitochondrion inner membrane</location>
        <topology evidence="1">Single-pass membrane protein</topology>
    </subcellularLocation>
</comment>
<comment type="pathway">
    <text evidence="2">Energy metabolism; oxidative phosphorylation.</text>
</comment>
<evidence type="ECO:0000313" key="10">
    <source>
        <dbReference type="Proteomes" id="UP001438707"/>
    </source>
</evidence>
<dbReference type="Proteomes" id="UP001438707">
    <property type="component" value="Unassembled WGS sequence"/>
</dbReference>
<dbReference type="InterPro" id="IPR004202">
    <property type="entry name" value="COX7C/Cox8"/>
</dbReference>
<dbReference type="GO" id="GO:0045277">
    <property type="term" value="C:respiratory chain complex IV"/>
    <property type="evidence" value="ECO:0007669"/>
    <property type="project" value="InterPro"/>
</dbReference>
<keyword evidence="6 8" id="KW-0472">Membrane</keyword>
<evidence type="ECO:0000256" key="3">
    <source>
        <dbReference type="ARBA" id="ARBA00010514"/>
    </source>
</evidence>
<evidence type="ECO:0000313" key="9">
    <source>
        <dbReference type="EMBL" id="KAK9831659.1"/>
    </source>
</evidence>
<dbReference type="EMBL" id="JALJOS010000013">
    <property type="protein sequence ID" value="KAK9831659.1"/>
    <property type="molecule type" value="Genomic_DNA"/>
</dbReference>
<evidence type="ECO:0000256" key="2">
    <source>
        <dbReference type="ARBA" id="ARBA00004673"/>
    </source>
</evidence>
<dbReference type="GO" id="GO:0006123">
    <property type="term" value="P:mitochondrial electron transport, cytochrome c to oxygen"/>
    <property type="evidence" value="ECO:0007669"/>
    <property type="project" value="InterPro"/>
</dbReference>
<organism evidence="9 10">
    <name type="scientific">Apatococcus lobatus</name>
    <dbReference type="NCBI Taxonomy" id="904363"/>
    <lineage>
        <taxon>Eukaryota</taxon>
        <taxon>Viridiplantae</taxon>
        <taxon>Chlorophyta</taxon>
        <taxon>core chlorophytes</taxon>
        <taxon>Trebouxiophyceae</taxon>
        <taxon>Chlorellales</taxon>
        <taxon>Chlorellaceae</taxon>
        <taxon>Apatococcus</taxon>
    </lineage>
</organism>
<evidence type="ECO:0000256" key="4">
    <source>
        <dbReference type="ARBA" id="ARBA00022792"/>
    </source>
</evidence>
<evidence type="ECO:0000256" key="7">
    <source>
        <dbReference type="SAM" id="MobiDB-lite"/>
    </source>
</evidence>
<dbReference type="GO" id="GO:0005743">
    <property type="term" value="C:mitochondrial inner membrane"/>
    <property type="evidence" value="ECO:0007669"/>
    <property type="project" value="UniProtKB-SubCell"/>
</dbReference>
<comment type="caution">
    <text evidence="9">The sequence shown here is derived from an EMBL/GenBank/DDBJ whole genome shotgun (WGS) entry which is preliminary data.</text>
</comment>
<sequence>MSSVAAVARQALRQAPKAAKSIQTSAPKSSGYGSDPHYLHAEHMYEPWNMTSRKVKFGVGCTAIVVGGFGIPFFAVWWQRSKSGV</sequence>
<keyword evidence="8" id="KW-1133">Transmembrane helix</keyword>
<evidence type="ECO:0000256" key="5">
    <source>
        <dbReference type="ARBA" id="ARBA00023128"/>
    </source>
</evidence>
<dbReference type="InterPro" id="IPR036636">
    <property type="entry name" value="COX7C/Cox8_sf"/>
</dbReference>
<dbReference type="AlphaFoldDB" id="A0AAW1RDG3"/>
<keyword evidence="5" id="KW-0496">Mitochondrion</keyword>
<proteinExistence type="inferred from homology"/>
<keyword evidence="4" id="KW-0999">Mitochondrion inner membrane</keyword>
<evidence type="ECO:0000256" key="6">
    <source>
        <dbReference type="ARBA" id="ARBA00023136"/>
    </source>
</evidence>